<dbReference type="GO" id="GO:0002949">
    <property type="term" value="P:tRNA threonylcarbamoyladenosine modification"/>
    <property type="evidence" value="ECO:0007669"/>
    <property type="project" value="InterPro"/>
</dbReference>
<dbReference type="Proteomes" id="UP000249577">
    <property type="component" value="Unassembled WGS sequence"/>
</dbReference>
<gene>
    <name evidence="2" type="primary">tsaB</name>
    <name evidence="2" type="ORF">DI565_13580</name>
</gene>
<feature type="domain" description="Gcp-like" evidence="1">
    <location>
        <begin position="35"/>
        <end position="129"/>
    </location>
</feature>
<comment type="caution">
    <text evidence="2">The sequence shown here is derived from an EMBL/GenBank/DDBJ whole genome shotgun (WGS) entry which is preliminary data.</text>
</comment>
<proteinExistence type="predicted"/>
<dbReference type="NCBIfam" id="TIGR03725">
    <property type="entry name" value="T6A_YeaZ"/>
    <property type="match status" value="1"/>
</dbReference>
<name>A0A2W5M847_ANCNO</name>
<keyword evidence="2" id="KW-0808">Transferase</keyword>
<evidence type="ECO:0000313" key="3">
    <source>
        <dbReference type="Proteomes" id="UP000249577"/>
    </source>
</evidence>
<accession>A0A2W5M847</accession>
<evidence type="ECO:0000313" key="2">
    <source>
        <dbReference type="EMBL" id="PZQ13573.1"/>
    </source>
</evidence>
<protein>
    <submittedName>
        <fullName evidence="2">tRNA (Adenosine(37)-N6)-threonylcarbamoyltransferase complex dimerization subunit type 1 TsaB</fullName>
    </submittedName>
</protein>
<dbReference type="GO" id="GO:0016740">
    <property type="term" value="F:transferase activity"/>
    <property type="evidence" value="ECO:0007669"/>
    <property type="project" value="UniProtKB-KW"/>
</dbReference>
<dbReference type="PANTHER" id="PTHR11735:SF11">
    <property type="entry name" value="TRNA THREONYLCARBAMOYLADENOSINE BIOSYNTHESIS PROTEIN TSAB"/>
    <property type="match status" value="1"/>
</dbReference>
<dbReference type="InterPro" id="IPR043129">
    <property type="entry name" value="ATPase_NBD"/>
</dbReference>
<reference evidence="2 3" key="1">
    <citation type="submission" date="2017-08" db="EMBL/GenBank/DDBJ databases">
        <title>Infants hospitalized years apart are colonized by the same room-sourced microbial strains.</title>
        <authorList>
            <person name="Brooks B."/>
            <person name="Olm M.R."/>
            <person name="Firek B.A."/>
            <person name="Baker R."/>
            <person name="Thomas B.C."/>
            <person name="Morowitz M.J."/>
            <person name="Banfield J.F."/>
        </authorList>
    </citation>
    <scope>NUCLEOTIDE SEQUENCE [LARGE SCALE GENOMIC DNA]</scope>
    <source>
        <strain evidence="2">S2_005_003_R2_43</strain>
    </source>
</reference>
<dbReference type="AlphaFoldDB" id="A0A2W5M847"/>
<dbReference type="GO" id="GO:0005829">
    <property type="term" value="C:cytosol"/>
    <property type="evidence" value="ECO:0007669"/>
    <property type="project" value="TreeGrafter"/>
</dbReference>
<dbReference type="SUPFAM" id="SSF53067">
    <property type="entry name" value="Actin-like ATPase domain"/>
    <property type="match status" value="1"/>
</dbReference>
<dbReference type="InterPro" id="IPR000905">
    <property type="entry name" value="Gcp-like_dom"/>
</dbReference>
<dbReference type="Pfam" id="PF00814">
    <property type="entry name" value="TsaD"/>
    <property type="match status" value="1"/>
</dbReference>
<organism evidence="2 3">
    <name type="scientific">Ancylobacter novellus</name>
    <name type="common">Thiobacillus novellus</name>
    <dbReference type="NCBI Taxonomy" id="921"/>
    <lineage>
        <taxon>Bacteria</taxon>
        <taxon>Pseudomonadati</taxon>
        <taxon>Pseudomonadota</taxon>
        <taxon>Alphaproteobacteria</taxon>
        <taxon>Hyphomicrobiales</taxon>
        <taxon>Xanthobacteraceae</taxon>
        <taxon>Ancylobacter</taxon>
    </lineage>
</organism>
<dbReference type="InterPro" id="IPR022496">
    <property type="entry name" value="T6A_TsaB"/>
</dbReference>
<dbReference type="EMBL" id="QFPN01000007">
    <property type="protein sequence ID" value="PZQ13573.1"/>
    <property type="molecule type" value="Genomic_DNA"/>
</dbReference>
<evidence type="ECO:0000259" key="1">
    <source>
        <dbReference type="Pfam" id="PF00814"/>
    </source>
</evidence>
<dbReference type="PANTHER" id="PTHR11735">
    <property type="entry name" value="TRNA N6-ADENOSINE THREONYLCARBAMOYLTRANSFERASE"/>
    <property type="match status" value="1"/>
</dbReference>
<sequence length="227" mass="22683">MRVLAIDTALAACSAAVVETDDDDAPRHVSSLAMARGHAEALMPEVARVLDAAGGLAGVARIAVTVGPGSFTGLRVGLACARAIGLASGLPVVGVSTLSALAAPLLAEGDGVTPVAAAIDARHDRVFFQVFAPDGGPLVSPRLIEARDAARALGEGATRLVGSGAALVAAAAATPFVRKSEAASDVPDPIWVARLGAACEPVSAPPRPLYLKAADAHPQSGGRIARR</sequence>
<dbReference type="Gene3D" id="3.30.420.40">
    <property type="match status" value="2"/>
</dbReference>